<dbReference type="Proteomes" id="UP001303160">
    <property type="component" value="Unassembled WGS sequence"/>
</dbReference>
<comment type="catalytic activity">
    <reaction evidence="3">
        <text>N-formyl-L-kynurenine + H2O = L-kynurenine + formate + H(+)</text>
        <dbReference type="Rhea" id="RHEA:13009"/>
        <dbReference type="ChEBI" id="CHEBI:15377"/>
        <dbReference type="ChEBI" id="CHEBI:15378"/>
        <dbReference type="ChEBI" id="CHEBI:15740"/>
        <dbReference type="ChEBI" id="CHEBI:57959"/>
        <dbReference type="ChEBI" id="CHEBI:58629"/>
        <dbReference type="EC" id="3.5.1.9"/>
    </reaction>
</comment>
<proteinExistence type="inferred from homology"/>
<dbReference type="InterPro" id="IPR050300">
    <property type="entry name" value="GDXG_lipolytic_enzyme"/>
</dbReference>
<evidence type="ECO:0000256" key="1">
    <source>
        <dbReference type="ARBA" id="ARBA00022801"/>
    </source>
</evidence>
<keyword evidence="6" id="KW-1185">Reference proteome</keyword>
<dbReference type="GO" id="GO:0004061">
    <property type="term" value="F:arylformamidase activity"/>
    <property type="evidence" value="ECO:0007669"/>
    <property type="project" value="UniProtKB-UniRule"/>
</dbReference>
<reference evidence="5" key="1">
    <citation type="journal article" date="2023" name="Mol. Phylogenet. Evol.">
        <title>Genome-scale phylogeny and comparative genomics of the fungal order Sordariales.</title>
        <authorList>
            <person name="Hensen N."/>
            <person name="Bonometti L."/>
            <person name="Westerberg I."/>
            <person name="Brannstrom I.O."/>
            <person name="Guillou S."/>
            <person name="Cros-Aarteil S."/>
            <person name="Calhoun S."/>
            <person name="Haridas S."/>
            <person name="Kuo A."/>
            <person name="Mondo S."/>
            <person name="Pangilinan J."/>
            <person name="Riley R."/>
            <person name="LaButti K."/>
            <person name="Andreopoulos B."/>
            <person name="Lipzen A."/>
            <person name="Chen C."/>
            <person name="Yan M."/>
            <person name="Daum C."/>
            <person name="Ng V."/>
            <person name="Clum A."/>
            <person name="Steindorff A."/>
            <person name="Ohm R.A."/>
            <person name="Martin F."/>
            <person name="Silar P."/>
            <person name="Natvig D.O."/>
            <person name="Lalanne C."/>
            <person name="Gautier V."/>
            <person name="Ament-Velasquez S.L."/>
            <person name="Kruys A."/>
            <person name="Hutchinson M.I."/>
            <person name="Powell A.J."/>
            <person name="Barry K."/>
            <person name="Miller A.N."/>
            <person name="Grigoriev I.V."/>
            <person name="Debuchy R."/>
            <person name="Gladieux P."/>
            <person name="Hiltunen Thoren M."/>
            <person name="Johannesson H."/>
        </authorList>
    </citation>
    <scope>NUCLEOTIDE SEQUENCE</scope>
    <source>
        <strain evidence="5">CBS 315.58</strain>
    </source>
</reference>
<comment type="similarity">
    <text evidence="3">Belongs to the kynurenine formamidase family.</text>
</comment>
<dbReference type="SUPFAM" id="SSF53474">
    <property type="entry name" value="alpha/beta-Hydrolases"/>
    <property type="match status" value="1"/>
</dbReference>
<dbReference type="EMBL" id="MU863954">
    <property type="protein sequence ID" value="KAK4197940.1"/>
    <property type="molecule type" value="Genomic_DNA"/>
</dbReference>
<organism evidence="5 6">
    <name type="scientific">Triangularia verruculosa</name>
    <dbReference type="NCBI Taxonomy" id="2587418"/>
    <lineage>
        <taxon>Eukaryota</taxon>
        <taxon>Fungi</taxon>
        <taxon>Dikarya</taxon>
        <taxon>Ascomycota</taxon>
        <taxon>Pezizomycotina</taxon>
        <taxon>Sordariomycetes</taxon>
        <taxon>Sordariomycetidae</taxon>
        <taxon>Sordariales</taxon>
        <taxon>Podosporaceae</taxon>
        <taxon>Triangularia</taxon>
    </lineage>
</organism>
<dbReference type="PANTHER" id="PTHR48081:SF33">
    <property type="entry name" value="KYNURENINE FORMAMIDASE"/>
    <property type="match status" value="1"/>
</dbReference>
<dbReference type="PANTHER" id="PTHR48081">
    <property type="entry name" value="AB HYDROLASE SUPERFAMILY PROTEIN C4A8.06C"/>
    <property type="match status" value="1"/>
</dbReference>
<feature type="active site" evidence="3">
    <location>
        <position position="362"/>
    </location>
</feature>
<dbReference type="InterPro" id="IPR029058">
    <property type="entry name" value="AB_hydrolase_fold"/>
</dbReference>
<feature type="active site" description="Nucleophile" evidence="3">
    <location>
        <position position="263"/>
    </location>
</feature>
<comment type="subunit">
    <text evidence="3">Homodimer.</text>
</comment>
<comment type="pathway">
    <text evidence="3">Amino-acid degradation; L-tryptophan degradation via kynurenine pathway; L-kynurenine from L-tryptophan: step 2/2.</text>
</comment>
<feature type="region of interest" description="Disordered" evidence="4">
    <location>
        <begin position="52"/>
        <end position="84"/>
    </location>
</feature>
<comment type="function">
    <text evidence="3">Catalyzes the hydrolysis of N-formyl-L-kynurenine to L-kynurenine, the second step in the kynurenine pathway of tryptophan degradation. Kynurenine may be further oxidized to nicotinic acid, NAD(H) and NADP(H). Required for elimination of toxic metabolites.</text>
</comment>
<dbReference type="GO" id="GO:0034354">
    <property type="term" value="P:'de novo' NAD+ biosynthetic process from L-tryptophan"/>
    <property type="evidence" value="ECO:0007669"/>
    <property type="project" value="UniProtKB-UniRule"/>
</dbReference>
<comment type="caution">
    <text evidence="5">The sequence shown here is derived from an EMBL/GenBank/DDBJ whole genome shotgun (WGS) entry which is preliminary data.</text>
</comment>
<dbReference type="InterPro" id="IPR027519">
    <property type="entry name" value="KFase_ver/fungi-typ"/>
</dbReference>
<reference evidence="5" key="2">
    <citation type="submission" date="2023-05" db="EMBL/GenBank/DDBJ databases">
        <authorList>
            <consortium name="Lawrence Berkeley National Laboratory"/>
            <person name="Steindorff A."/>
            <person name="Hensen N."/>
            <person name="Bonometti L."/>
            <person name="Westerberg I."/>
            <person name="Brannstrom I.O."/>
            <person name="Guillou S."/>
            <person name="Cros-Aarteil S."/>
            <person name="Calhoun S."/>
            <person name="Haridas S."/>
            <person name="Kuo A."/>
            <person name="Mondo S."/>
            <person name="Pangilinan J."/>
            <person name="Riley R."/>
            <person name="Labutti K."/>
            <person name="Andreopoulos B."/>
            <person name="Lipzen A."/>
            <person name="Chen C."/>
            <person name="Yanf M."/>
            <person name="Daum C."/>
            <person name="Ng V."/>
            <person name="Clum A."/>
            <person name="Ohm R."/>
            <person name="Martin F."/>
            <person name="Silar P."/>
            <person name="Natvig D."/>
            <person name="Lalanne C."/>
            <person name="Gautier V."/>
            <person name="Ament-Velasquez S.L."/>
            <person name="Kruys A."/>
            <person name="Hutchinson M.I."/>
            <person name="Powell A.J."/>
            <person name="Barry K."/>
            <person name="Miller A.N."/>
            <person name="Grigoriev I.V."/>
            <person name="Debuchy R."/>
            <person name="Gladieux P."/>
            <person name="Thoren M.H."/>
            <person name="Johannesson H."/>
        </authorList>
    </citation>
    <scope>NUCLEOTIDE SEQUENCE</scope>
    <source>
        <strain evidence="5">CBS 315.58</strain>
    </source>
</reference>
<evidence type="ECO:0000256" key="4">
    <source>
        <dbReference type="SAM" id="MobiDB-lite"/>
    </source>
</evidence>
<sequence>MRNPGPDPIRAANILTSNRPTRSTTVNNPQFTAMWRRLSQIVVKVRRRHGFECSGSASPGFPTAAAGQPKSDKTSTTTMPLPSEKDQLKWASIPWTSVVDEETGKILGWRKSQVPYISGGVDNNGLSLQTLDVWLPASAAVTPDGTTQEAPDASFLPSQSGHWIVYIHGGAWRDPKIDASSFSPTAINLLQAAASSFSKGSVPIAGVASLNYRLSPHPNHPTDGRDPNRAAKHPDHISDILTGLAFLQRLGCATGSWLLSGHSCGATLAFQAVMAPSRWGLDTTIVKPTVLVGLNGLYDLAGFITMPPPKYAGLRDAYEEFTRGAFGDDVTVWQEACPVTADDWTSEWQEGKQVVLAQSRDDSLVPYDQLEKMGAYLSKSSSLKIREMEAGGDHDDIWKKGDRLAEILYDVVSGLM</sequence>
<accession>A0AAN6XC67</accession>
<protein>
    <recommendedName>
        <fullName evidence="3">Kynurenine formamidase</fullName>
        <shortName evidence="3">KFA</shortName>
        <shortName evidence="3">KFase</shortName>
        <ecNumber evidence="3">3.5.1.9</ecNumber>
    </recommendedName>
    <alternativeName>
        <fullName evidence="3">Arylformamidase</fullName>
    </alternativeName>
    <alternativeName>
        <fullName evidence="3">N-formylkynurenine formamidase</fullName>
        <shortName evidence="3">FKF</shortName>
    </alternativeName>
</protein>
<dbReference type="GO" id="GO:0019441">
    <property type="term" value="P:L-tryptophan catabolic process to kynurenine"/>
    <property type="evidence" value="ECO:0007669"/>
    <property type="project" value="UniProtKB-UniRule"/>
</dbReference>
<feature type="short sequence motif" description="HGGXW" evidence="3">
    <location>
        <begin position="168"/>
        <end position="172"/>
    </location>
</feature>
<feature type="active site" evidence="3">
    <location>
        <position position="394"/>
    </location>
</feature>
<evidence type="ECO:0000313" key="5">
    <source>
        <dbReference type="EMBL" id="KAK4197940.1"/>
    </source>
</evidence>
<keyword evidence="1 3" id="KW-0378">Hydrolase</keyword>
<dbReference type="EC" id="3.5.1.9" evidence="3"/>
<comment type="domain">
    <text evidence="3">The main chain amide nitrogen atoms of the second glycine and its adjacent residue in the HGGXW motif define the oxyanion hole, and stabilize the oxyanion that forms during the nucleophilic attack by the catalytic serine during substrate cleavage.</text>
</comment>
<dbReference type="AlphaFoldDB" id="A0AAN6XC67"/>
<gene>
    <name evidence="5" type="ORF">QBC40DRAFT_284682</name>
</gene>
<keyword evidence="2 3" id="KW-0823">Tryptophan catabolism</keyword>
<evidence type="ECO:0000313" key="6">
    <source>
        <dbReference type="Proteomes" id="UP001303160"/>
    </source>
</evidence>
<evidence type="ECO:0000256" key="2">
    <source>
        <dbReference type="ARBA" id="ARBA00023079"/>
    </source>
</evidence>
<name>A0AAN6XC67_9PEZI</name>
<dbReference type="Gene3D" id="3.40.50.1820">
    <property type="entry name" value="alpha/beta hydrolase"/>
    <property type="match status" value="1"/>
</dbReference>
<evidence type="ECO:0000256" key="3">
    <source>
        <dbReference type="HAMAP-Rule" id="MF_03014"/>
    </source>
</evidence>
<dbReference type="HAMAP" id="MF_03014">
    <property type="entry name" value="KFase"/>
    <property type="match status" value="1"/>
</dbReference>